<dbReference type="PATRIC" id="fig|1423726.3.peg.843"/>
<dbReference type="PANTHER" id="PTHR33545:SF10">
    <property type="entry name" value="UPF0750 MEMBRANE PROTEIN YPJC"/>
    <property type="match status" value="1"/>
</dbReference>
<sequence length="292" mass="32391">MTENRIKWQDLALITAGCMLYGLGLASINIQNHLAEGGITGITLLLRYWFQIDPAYTTLLLNIPLVIFGYKYLGKQTLLLTIFGTAMLSLSLWCWQRIPLQINLHHDLFIAGVLAGLAGGFGSGLIYRAGGTTGGSDVIARIIEKEKGISMGRTLLLFDVLVLTISLSYLDIRHMMYTLLASFIFTQVVDFTQAGAYAAKGVLIISPEFTNIAQQIMTDLDRGVSYLPAKGGHQRETKEMIYCVVAPNELVTLKRIIQHHDPHAFVSILNVHEVIGEGFSYQRKVRSIFGKK</sequence>
<dbReference type="InterPro" id="IPR051461">
    <property type="entry name" value="UPF0750_membrane"/>
</dbReference>
<evidence type="ECO:0000256" key="6">
    <source>
        <dbReference type="SAM" id="Phobius"/>
    </source>
</evidence>
<evidence type="ECO:0000313" key="8">
    <source>
        <dbReference type="EMBL" id="KRK34254.1"/>
    </source>
</evidence>
<feature type="transmembrane region" description="Helical" evidence="6">
    <location>
        <begin position="151"/>
        <end position="170"/>
    </location>
</feature>
<evidence type="ECO:0000256" key="5">
    <source>
        <dbReference type="ARBA" id="ARBA00023136"/>
    </source>
</evidence>
<dbReference type="InterPro" id="IPR019264">
    <property type="entry name" value="DUF2179"/>
</dbReference>
<protein>
    <recommendedName>
        <fullName evidence="7">DUF2179 domain-containing protein</fullName>
    </recommendedName>
</protein>
<dbReference type="GO" id="GO:0005886">
    <property type="term" value="C:plasma membrane"/>
    <property type="evidence" value="ECO:0007669"/>
    <property type="project" value="UniProtKB-SubCell"/>
</dbReference>
<gene>
    <name evidence="8" type="ORF">FC07_GL000820</name>
</gene>
<dbReference type="Pfam" id="PF10035">
    <property type="entry name" value="DUF2179"/>
    <property type="match status" value="1"/>
</dbReference>
<feature type="transmembrane region" description="Helical" evidence="6">
    <location>
        <begin position="77"/>
        <end position="96"/>
    </location>
</feature>
<dbReference type="Pfam" id="PF02588">
    <property type="entry name" value="YitT_membrane"/>
    <property type="match status" value="1"/>
</dbReference>
<keyword evidence="4 6" id="KW-1133">Transmembrane helix</keyword>
<feature type="transmembrane region" description="Helical" evidence="6">
    <location>
        <begin position="108"/>
        <end position="130"/>
    </location>
</feature>
<feature type="transmembrane region" description="Helical" evidence="6">
    <location>
        <begin position="12"/>
        <end position="28"/>
    </location>
</feature>
<dbReference type="CDD" id="cd16380">
    <property type="entry name" value="YitT_C"/>
    <property type="match status" value="1"/>
</dbReference>
<dbReference type="RefSeq" id="WP_057905232.1">
    <property type="nucleotide sequence ID" value="NZ_AZDA01000093.1"/>
</dbReference>
<dbReference type="Proteomes" id="UP000051461">
    <property type="component" value="Unassembled WGS sequence"/>
</dbReference>
<feature type="domain" description="DUF2179" evidence="7">
    <location>
        <begin position="222"/>
        <end position="276"/>
    </location>
</feature>
<dbReference type="OrthoDB" id="1758221at2"/>
<keyword evidence="9" id="KW-1185">Reference proteome</keyword>
<evidence type="ECO:0000259" key="7">
    <source>
        <dbReference type="Pfam" id="PF10035"/>
    </source>
</evidence>
<dbReference type="InterPro" id="IPR015867">
    <property type="entry name" value="N-reg_PII/ATP_PRibTrfase_C"/>
</dbReference>
<dbReference type="Gene3D" id="3.30.70.120">
    <property type="match status" value="1"/>
</dbReference>
<dbReference type="STRING" id="1423726.FC07_GL000820"/>
<dbReference type="EMBL" id="AZDA01000093">
    <property type="protein sequence ID" value="KRK34254.1"/>
    <property type="molecule type" value="Genomic_DNA"/>
</dbReference>
<name>A0A0R1GJI5_9LACO</name>
<reference evidence="8 9" key="1">
    <citation type="journal article" date="2015" name="Genome Announc.">
        <title>Expanding the biotechnology potential of lactobacilli through comparative genomics of 213 strains and associated genera.</title>
        <authorList>
            <person name="Sun Z."/>
            <person name="Harris H.M."/>
            <person name="McCann A."/>
            <person name="Guo C."/>
            <person name="Argimon S."/>
            <person name="Zhang W."/>
            <person name="Yang X."/>
            <person name="Jeffery I.B."/>
            <person name="Cooney J.C."/>
            <person name="Kagawa T.F."/>
            <person name="Liu W."/>
            <person name="Song Y."/>
            <person name="Salvetti E."/>
            <person name="Wrobel A."/>
            <person name="Rasinkangas P."/>
            <person name="Parkhill J."/>
            <person name="Rea M.C."/>
            <person name="O'Sullivan O."/>
            <person name="Ritari J."/>
            <person name="Douillard F.P."/>
            <person name="Paul Ross R."/>
            <person name="Yang R."/>
            <person name="Briner A.E."/>
            <person name="Felis G.E."/>
            <person name="de Vos W.M."/>
            <person name="Barrangou R."/>
            <person name="Klaenhammer T.R."/>
            <person name="Caufield P.W."/>
            <person name="Cui Y."/>
            <person name="Zhang H."/>
            <person name="O'Toole P.W."/>
        </authorList>
    </citation>
    <scope>NUCLEOTIDE SEQUENCE [LARGE SCALE GENOMIC DNA]</scope>
    <source>
        <strain evidence="8 9">DSM 20003</strain>
    </source>
</reference>
<evidence type="ECO:0000256" key="1">
    <source>
        <dbReference type="ARBA" id="ARBA00004651"/>
    </source>
</evidence>
<accession>A0A0R1GJI5</accession>
<organism evidence="8 9">
    <name type="scientific">Loigolactobacillus bifermentans DSM 20003</name>
    <dbReference type="NCBI Taxonomy" id="1423726"/>
    <lineage>
        <taxon>Bacteria</taxon>
        <taxon>Bacillati</taxon>
        <taxon>Bacillota</taxon>
        <taxon>Bacilli</taxon>
        <taxon>Lactobacillales</taxon>
        <taxon>Lactobacillaceae</taxon>
        <taxon>Loigolactobacillus</taxon>
    </lineage>
</organism>
<evidence type="ECO:0000256" key="3">
    <source>
        <dbReference type="ARBA" id="ARBA00022692"/>
    </source>
</evidence>
<keyword evidence="3 6" id="KW-0812">Transmembrane</keyword>
<dbReference type="PIRSF" id="PIRSF006483">
    <property type="entry name" value="Membrane_protein_YitT"/>
    <property type="match status" value="1"/>
</dbReference>
<evidence type="ECO:0000256" key="4">
    <source>
        <dbReference type="ARBA" id="ARBA00022989"/>
    </source>
</evidence>
<dbReference type="PANTHER" id="PTHR33545">
    <property type="entry name" value="UPF0750 MEMBRANE PROTEIN YITT-RELATED"/>
    <property type="match status" value="1"/>
</dbReference>
<evidence type="ECO:0000256" key="2">
    <source>
        <dbReference type="ARBA" id="ARBA00022475"/>
    </source>
</evidence>
<comment type="caution">
    <text evidence="8">The sequence shown here is derived from an EMBL/GenBank/DDBJ whole genome shotgun (WGS) entry which is preliminary data.</text>
</comment>
<comment type="subcellular location">
    <subcellularLocation>
        <location evidence="1">Cell membrane</location>
        <topology evidence="1">Multi-pass membrane protein</topology>
    </subcellularLocation>
</comment>
<evidence type="ECO:0000313" key="9">
    <source>
        <dbReference type="Proteomes" id="UP000051461"/>
    </source>
</evidence>
<proteinExistence type="predicted"/>
<dbReference type="AlphaFoldDB" id="A0A0R1GJI5"/>
<keyword evidence="5 6" id="KW-0472">Membrane</keyword>
<feature type="transmembrane region" description="Helical" evidence="6">
    <location>
        <begin position="48"/>
        <end position="70"/>
    </location>
</feature>
<keyword evidence="2" id="KW-1003">Cell membrane</keyword>
<dbReference type="InterPro" id="IPR003740">
    <property type="entry name" value="YitT"/>
</dbReference>